<dbReference type="SUPFAM" id="SSF46992">
    <property type="entry name" value="Ribosomal protein S20"/>
    <property type="match status" value="1"/>
</dbReference>
<feature type="compositionally biased region" description="Polar residues" evidence="9">
    <location>
        <begin position="52"/>
        <end position="61"/>
    </location>
</feature>
<dbReference type="Gene3D" id="1.20.58.110">
    <property type="entry name" value="Ribosomal protein S20"/>
    <property type="match status" value="1"/>
</dbReference>
<dbReference type="InterPro" id="IPR036510">
    <property type="entry name" value="Ribosomal_bS20_sf"/>
</dbReference>
<feature type="region of interest" description="Disordered" evidence="9">
    <location>
        <begin position="52"/>
        <end position="84"/>
    </location>
</feature>
<evidence type="ECO:0000256" key="2">
    <source>
        <dbReference type="ARBA" id="ARBA00007634"/>
    </source>
</evidence>
<dbReference type="Proteomes" id="UP000014216">
    <property type="component" value="Unassembled WGS sequence"/>
</dbReference>
<dbReference type="Pfam" id="PF01649">
    <property type="entry name" value="Ribosomal_S20p"/>
    <property type="match status" value="1"/>
</dbReference>
<dbReference type="RefSeq" id="WP_006965096.1">
    <property type="nucleotide sequence ID" value="NZ_APJX01000002.1"/>
</dbReference>
<dbReference type="PANTHER" id="PTHR33398:SF1">
    <property type="entry name" value="SMALL RIBOSOMAL SUBUNIT PROTEIN BS20C"/>
    <property type="match status" value="1"/>
</dbReference>
<keyword evidence="3 8" id="KW-0699">rRNA-binding</keyword>
<name>S0G1K8_9BACT</name>
<feature type="region of interest" description="Disordered" evidence="9">
    <location>
        <begin position="1"/>
        <end position="27"/>
    </location>
</feature>
<keyword evidence="11" id="KW-1185">Reference proteome</keyword>
<dbReference type="OrthoDB" id="9807974at2"/>
<proteinExistence type="inferred from homology"/>
<evidence type="ECO:0000256" key="5">
    <source>
        <dbReference type="ARBA" id="ARBA00022980"/>
    </source>
</evidence>
<dbReference type="GO" id="GO:0015935">
    <property type="term" value="C:small ribosomal subunit"/>
    <property type="evidence" value="ECO:0007669"/>
    <property type="project" value="TreeGrafter"/>
</dbReference>
<evidence type="ECO:0000256" key="6">
    <source>
        <dbReference type="ARBA" id="ARBA00023274"/>
    </source>
</evidence>
<dbReference type="GO" id="GO:0003735">
    <property type="term" value="F:structural constituent of ribosome"/>
    <property type="evidence" value="ECO:0007669"/>
    <property type="project" value="InterPro"/>
</dbReference>
<evidence type="ECO:0000256" key="9">
    <source>
        <dbReference type="SAM" id="MobiDB-lite"/>
    </source>
</evidence>
<dbReference type="GO" id="GO:0006412">
    <property type="term" value="P:translation"/>
    <property type="evidence" value="ECO:0007669"/>
    <property type="project" value="UniProtKB-UniRule"/>
</dbReference>
<keyword evidence="6 8" id="KW-0687">Ribonucleoprotein</keyword>
<evidence type="ECO:0000313" key="10">
    <source>
        <dbReference type="EMBL" id="EMS80810.1"/>
    </source>
</evidence>
<sequence length="84" mass="9477">MANHKSAKKRAKQNLVRRQRNRSVKSTLKTLEKKLRAAKASGDDATMELMRQNQSALQKASQKGIIHKNTASRKISRLSKLVHA</sequence>
<comment type="function">
    <text evidence="1 8">Binds directly to 16S ribosomal RNA.</text>
</comment>
<gene>
    <name evidence="8" type="primary">rpsT</name>
    <name evidence="10" type="ORF">Dpo_2c05110</name>
</gene>
<dbReference type="GO" id="GO:0070181">
    <property type="term" value="F:small ribosomal subunit rRNA binding"/>
    <property type="evidence" value="ECO:0007669"/>
    <property type="project" value="TreeGrafter"/>
</dbReference>
<accession>S0G1K8</accession>
<dbReference type="PATRIC" id="fig|1286635.3.peg.1489"/>
<reference evidence="10 11" key="1">
    <citation type="journal article" date="2013" name="Genome Announc.">
        <title>Draft Genome Sequence of Desulfotignum phosphitoxidans DSM 13687 Strain FiPS-3.</title>
        <authorList>
            <person name="Poehlein A."/>
            <person name="Daniel R."/>
            <person name="Simeonova D.D."/>
        </authorList>
    </citation>
    <scope>NUCLEOTIDE SEQUENCE [LARGE SCALE GENOMIC DNA]</scope>
    <source>
        <strain evidence="10 11">DSM 13687</strain>
    </source>
</reference>
<comment type="caution">
    <text evidence="10">The sequence shown here is derived from an EMBL/GenBank/DDBJ whole genome shotgun (WGS) entry which is preliminary data.</text>
</comment>
<dbReference type="AlphaFoldDB" id="S0G1K8"/>
<protein>
    <recommendedName>
        <fullName evidence="7 8">Small ribosomal subunit protein bS20</fullName>
    </recommendedName>
</protein>
<evidence type="ECO:0000256" key="1">
    <source>
        <dbReference type="ARBA" id="ARBA00003134"/>
    </source>
</evidence>
<dbReference type="NCBIfam" id="TIGR00029">
    <property type="entry name" value="S20"/>
    <property type="match status" value="1"/>
</dbReference>
<dbReference type="InterPro" id="IPR002583">
    <property type="entry name" value="Ribosomal_bS20"/>
</dbReference>
<evidence type="ECO:0000256" key="3">
    <source>
        <dbReference type="ARBA" id="ARBA00022730"/>
    </source>
</evidence>
<evidence type="ECO:0000256" key="8">
    <source>
        <dbReference type="HAMAP-Rule" id="MF_00500"/>
    </source>
</evidence>
<evidence type="ECO:0000256" key="4">
    <source>
        <dbReference type="ARBA" id="ARBA00022884"/>
    </source>
</evidence>
<keyword evidence="4 8" id="KW-0694">RNA-binding</keyword>
<evidence type="ECO:0000256" key="7">
    <source>
        <dbReference type="ARBA" id="ARBA00035136"/>
    </source>
</evidence>
<feature type="compositionally biased region" description="Basic residues" evidence="9">
    <location>
        <begin position="1"/>
        <end position="23"/>
    </location>
</feature>
<organism evidence="10 11">
    <name type="scientific">Desulfotignum phosphitoxidans DSM 13687</name>
    <dbReference type="NCBI Taxonomy" id="1286635"/>
    <lineage>
        <taxon>Bacteria</taxon>
        <taxon>Pseudomonadati</taxon>
        <taxon>Thermodesulfobacteriota</taxon>
        <taxon>Desulfobacteria</taxon>
        <taxon>Desulfobacterales</taxon>
        <taxon>Desulfobacteraceae</taxon>
        <taxon>Desulfotignum</taxon>
    </lineage>
</organism>
<keyword evidence="5 8" id="KW-0689">Ribosomal protein</keyword>
<dbReference type="GO" id="GO:0005829">
    <property type="term" value="C:cytosol"/>
    <property type="evidence" value="ECO:0007669"/>
    <property type="project" value="TreeGrafter"/>
</dbReference>
<dbReference type="PANTHER" id="PTHR33398">
    <property type="entry name" value="30S RIBOSOMAL PROTEIN S20"/>
    <property type="match status" value="1"/>
</dbReference>
<dbReference type="EMBL" id="APJX01000002">
    <property type="protein sequence ID" value="EMS80810.1"/>
    <property type="molecule type" value="Genomic_DNA"/>
</dbReference>
<dbReference type="HAMAP" id="MF_00500">
    <property type="entry name" value="Ribosomal_bS20"/>
    <property type="match status" value="1"/>
</dbReference>
<evidence type="ECO:0000313" key="11">
    <source>
        <dbReference type="Proteomes" id="UP000014216"/>
    </source>
</evidence>
<comment type="similarity">
    <text evidence="2 8">Belongs to the bacterial ribosomal protein bS20 family.</text>
</comment>
<feature type="compositionally biased region" description="Basic residues" evidence="9">
    <location>
        <begin position="70"/>
        <end position="84"/>
    </location>
</feature>